<sequence>MGATIQCTLTSQIFHVGLCVHDRDALKEHPTLVGGRQRDQGWTPSERTLEGTFGHRWWSVLREIRCNVIKGGRQVGGHWGARPITDGGVFAGKSNAMGKGGRGRWPQMHATTIKKARACTMWTVKEDTEENGEADKHLSNKARPKPRSAPQFGYYENLGQRLQAKLLHAEQKRTKMLWAKRQRVEYLMQRVKLHNSVGANSNKKMQKQSYYLSRKLERYDRRWKKLFGIA</sequence>
<dbReference type="Proteomes" id="UP001056120">
    <property type="component" value="Linkage Group LG06"/>
</dbReference>
<comment type="caution">
    <text evidence="1">The sequence shown here is derived from an EMBL/GenBank/DDBJ whole genome shotgun (WGS) entry which is preliminary data.</text>
</comment>
<dbReference type="EMBL" id="CM042023">
    <property type="protein sequence ID" value="KAI3812423.1"/>
    <property type="molecule type" value="Genomic_DNA"/>
</dbReference>
<evidence type="ECO:0000313" key="1">
    <source>
        <dbReference type="EMBL" id="KAI3812423.1"/>
    </source>
</evidence>
<reference evidence="1 2" key="2">
    <citation type="journal article" date="2022" name="Mol. Ecol. Resour.">
        <title>The genomes of chicory, endive, great burdock and yacon provide insights into Asteraceae paleo-polyploidization history and plant inulin production.</title>
        <authorList>
            <person name="Fan W."/>
            <person name="Wang S."/>
            <person name="Wang H."/>
            <person name="Wang A."/>
            <person name="Jiang F."/>
            <person name="Liu H."/>
            <person name="Zhao H."/>
            <person name="Xu D."/>
            <person name="Zhang Y."/>
        </authorList>
    </citation>
    <scope>NUCLEOTIDE SEQUENCE [LARGE SCALE GENOMIC DNA]</scope>
    <source>
        <strain evidence="2">cv. Yunnan</strain>
        <tissue evidence="1">Leaves</tissue>
    </source>
</reference>
<proteinExistence type="predicted"/>
<gene>
    <name evidence="1" type="ORF">L1987_17131</name>
</gene>
<reference evidence="2" key="1">
    <citation type="journal article" date="2022" name="Mol. Ecol. Resour.">
        <title>The genomes of chicory, endive, great burdock and yacon provide insights into Asteraceae palaeo-polyploidization history and plant inulin production.</title>
        <authorList>
            <person name="Fan W."/>
            <person name="Wang S."/>
            <person name="Wang H."/>
            <person name="Wang A."/>
            <person name="Jiang F."/>
            <person name="Liu H."/>
            <person name="Zhao H."/>
            <person name="Xu D."/>
            <person name="Zhang Y."/>
        </authorList>
    </citation>
    <scope>NUCLEOTIDE SEQUENCE [LARGE SCALE GENOMIC DNA]</scope>
    <source>
        <strain evidence="2">cv. Yunnan</strain>
    </source>
</reference>
<accession>A0ACB9IW18</accession>
<name>A0ACB9IW18_9ASTR</name>
<keyword evidence="2" id="KW-1185">Reference proteome</keyword>
<evidence type="ECO:0000313" key="2">
    <source>
        <dbReference type="Proteomes" id="UP001056120"/>
    </source>
</evidence>
<protein>
    <submittedName>
        <fullName evidence="1">Uncharacterized protein</fullName>
    </submittedName>
</protein>
<organism evidence="1 2">
    <name type="scientific">Smallanthus sonchifolius</name>
    <dbReference type="NCBI Taxonomy" id="185202"/>
    <lineage>
        <taxon>Eukaryota</taxon>
        <taxon>Viridiplantae</taxon>
        <taxon>Streptophyta</taxon>
        <taxon>Embryophyta</taxon>
        <taxon>Tracheophyta</taxon>
        <taxon>Spermatophyta</taxon>
        <taxon>Magnoliopsida</taxon>
        <taxon>eudicotyledons</taxon>
        <taxon>Gunneridae</taxon>
        <taxon>Pentapetalae</taxon>
        <taxon>asterids</taxon>
        <taxon>campanulids</taxon>
        <taxon>Asterales</taxon>
        <taxon>Asteraceae</taxon>
        <taxon>Asteroideae</taxon>
        <taxon>Heliantheae alliance</taxon>
        <taxon>Millerieae</taxon>
        <taxon>Smallanthus</taxon>
    </lineage>
</organism>